<dbReference type="Pfam" id="PF19557">
    <property type="entry name" value="DUF6079_1st"/>
    <property type="match status" value="1"/>
</dbReference>
<evidence type="ECO:0000259" key="3">
    <source>
        <dbReference type="Pfam" id="PF26381"/>
    </source>
</evidence>
<gene>
    <name evidence="5" type="ORF">JQS30_15555</name>
</gene>
<protein>
    <recommendedName>
        <fullName evidence="7">Phage resistance protein</fullName>
    </recommendedName>
</protein>
<feature type="domain" description="ATPase PglY C-terminal" evidence="4">
    <location>
        <begin position="995"/>
        <end position="1168"/>
    </location>
</feature>
<evidence type="ECO:0000259" key="2">
    <source>
        <dbReference type="Pfam" id="PF19557"/>
    </source>
</evidence>
<evidence type="ECO:0000313" key="6">
    <source>
        <dbReference type="Proteomes" id="UP000662939"/>
    </source>
</evidence>
<sequence length="1229" mass="136639">MSQPQRLSDLFDLPTSVHPGDFVLELGRDDQPEKVLNDYVVTEDLADRFRTALELIEQAVTGNSSKGTYLDGSFGSGKSHFMAVLREILRHNPAARGKHRLVDAIVAHDNWLQNKRFLQVSLHMIDEDSLEDAVLGGYVKAIQELHPEAALPAVYRDGMLLNNALLLREKLGDEAFVSGLPSSAAAEADEWGDDLAGTWDSETLDAAFSAPPGDTARTELVSALMKSYFSHFTGYTQGENSYLKLDQGLSVISHHAKHLGYDAVVLYLDELVLWQSKFVGEPSKLKNEAQKVSKLVESAEAKRPAPIISFLPRQRDLRELVGRDIAGTDTESLFDTLKYWDGRFGTISLADTNLPAVVSERLLKPKDDAAAGALADAFDRTKSNRREVWDILLDSEGGRATVDDFAATYPFSPAFMHTIVDVSSALQRERTALKLLMQLLVDHRDMPLGQLMPVGTIFEVLIDGQDKPFTDRLRDEYNRIKEFYLDELRPWLLDRHKLKTEAEVRDLSPKHAFRADDMVVKTLMLSALVPRVPALGHLTASRLAALNQGAIASPIPGAEKQKVAKTLKDLGVTFSAFRITGSDDPQVTIQLLQVDVKSIIRSAASKSGDKPPENRLALKRLLWEELGLRDPDERITTTDVTWRGTTRSVEILFTNIRETAQVDLYSEEPDRIRLVIDYPFDEGASFSPTEARLVIEEAQKNFSGTAPLAAGMIPAFFTAERQADLAKYVTIRYLLEREERLIEASPNLSGEDRAEARIALNSQQIALKERILSATKQAYGVNQDQPTDVDDHPQGRDRVLGLDQRWHYQLQPGSSLSDSMADIVKSLLDHAYPDHPDLGSGARGRTRAYKRAELDIVLRTVETAVKDPNRRAEITKDDREVLRRIAGPLDLGTVNEGSMILPDRWRRDINTRAEATGHPESLTVAQIRDWVMEKHPGLPGDLRDLVVLCYAIEDDRTWMRSGTTIEAPGLTGLAADMRLCKQPLPERETFDRASQRAVKIFGAEPRPAYNSRALVSMTKHMRLVLHEKQQAVENLHAALLARKTTLGLDEQSPRLVTATELKELFISLSEAEGDLDLFERLAAPELTRDAGIYVRSIRDAAVLAGVLNNETNTWTILDPLVTDTSPEAVKILNRLRQAAEKDQHDAPLEPVIRDCVTAATNRLVKARPPTPPSPPDQAKAAAPGQSEPTQPGVITRRASAGQLKSAFPDLSDELDDGEYDVTFMKVERQ</sequence>
<organism evidence="5 6">
    <name type="scientific">Natronoglycomyces albus</name>
    <dbReference type="NCBI Taxonomy" id="2811108"/>
    <lineage>
        <taxon>Bacteria</taxon>
        <taxon>Bacillati</taxon>
        <taxon>Actinomycetota</taxon>
        <taxon>Actinomycetes</taxon>
        <taxon>Glycomycetales</taxon>
        <taxon>Glycomycetaceae</taxon>
        <taxon>Natronoglycomyces</taxon>
    </lineage>
</organism>
<evidence type="ECO:0000313" key="5">
    <source>
        <dbReference type="EMBL" id="QSB05150.1"/>
    </source>
</evidence>
<evidence type="ECO:0000256" key="1">
    <source>
        <dbReference type="SAM" id="MobiDB-lite"/>
    </source>
</evidence>
<proteinExistence type="predicted"/>
<dbReference type="InterPro" id="IPR045725">
    <property type="entry name" value="DUF6079_N"/>
</dbReference>
<dbReference type="EMBL" id="CP070496">
    <property type="protein sequence ID" value="QSB05150.1"/>
    <property type="molecule type" value="Genomic_DNA"/>
</dbReference>
<feature type="region of interest" description="Disordered" evidence="1">
    <location>
        <begin position="1164"/>
        <end position="1199"/>
    </location>
</feature>
<dbReference type="Pfam" id="PF26381">
    <property type="entry name" value="BREX_PglY_5th"/>
    <property type="match status" value="1"/>
</dbReference>
<dbReference type="InterPro" id="IPR058747">
    <property type="entry name" value="PglY_C"/>
</dbReference>
<feature type="domain" description="DUF6079" evidence="2">
    <location>
        <begin position="28"/>
        <end position="94"/>
    </location>
</feature>
<dbReference type="InterPro" id="IPR058748">
    <property type="entry name" value="PglY_5th"/>
</dbReference>
<evidence type="ECO:0008006" key="7">
    <source>
        <dbReference type="Google" id="ProtNLM"/>
    </source>
</evidence>
<feature type="domain" description="ATPase PglY 5th" evidence="3">
    <location>
        <begin position="852"/>
        <end position="951"/>
    </location>
</feature>
<dbReference type="KEGG" id="nav:JQS30_15555"/>
<keyword evidence="6" id="KW-1185">Reference proteome</keyword>
<dbReference type="Pfam" id="PF26382">
    <property type="entry name" value="BREX_PglY_6th"/>
    <property type="match status" value="1"/>
</dbReference>
<accession>A0A895XSB2</accession>
<dbReference type="AlphaFoldDB" id="A0A895XSB2"/>
<reference evidence="5" key="1">
    <citation type="submission" date="2021-02" db="EMBL/GenBank/DDBJ databases">
        <title>Natronoglycomyces albus gen. nov., sp. nov, a haloalkaliphilic actinobacterium from a soda solonchak soil.</title>
        <authorList>
            <person name="Sorokin D.Y."/>
            <person name="Khijniak T.V."/>
            <person name="Zakharycheva A.P."/>
            <person name="Boueva O.V."/>
            <person name="Ariskina E.V."/>
            <person name="Hahnke R.L."/>
            <person name="Bunk B."/>
            <person name="Sproer C."/>
            <person name="Schumann P."/>
            <person name="Evtushenko L.I."/>
            <person name="Kublanov I.V."/>
        </authorList>
    </citation>
    <scope>NUCLEOTIDE SEQUENCE</scope>
    <source>
        <strain evidence="5">DSM 106290</strain>
    </source>
</reference>
<dbReference type="Proteomes" id="UP000662939">
    <property type="component" value="Chromosome"/>
</dbReference>
<name>A0A895XSB2_9ACTN</name>
<dbReference type="RefSeq" id="WP_213171151.1">
    <property type="nucleotide sequence ID" value="NZ_CP070496.1"/>
</dbReference>
<evidence type="ECO:0000259" key="4">
    <source>
        <dbReference type="Pfam" id="PF26382"/>
    </source>
</evidence>